<evidence type="ECO:0000313" key="1">
    <source>
        <dbReference type="EMBL" id="KAI3933408.1"/>
    </source>
</evidence>
<evidence type="ECO:0000313" key="2">
    <source>
        <dbReference type="Proteomes" id="UP001202328"/>
    </source>
</evidence>
<sequence length="108" mass="12150">MPSILSLFFQPSYRDAERGFFFHVFSSSLVFSSSHTGRPTLNQISMLSLAIFLSYIAKVMIKNVLMGSFIGLLATLIRFRLPDQAHVVAKYPLNYHTHTFGLFMDGAA</sequence>
<name>A0AAD4T2P3_9MAGN</name>
<reference evidence="1" key="1">
    <citation type="submission" date="2022-04" db="EMBL/GenBank/DDBJ databases">
        <title>A functionally conserved STORR gene fusion in Papaver species that diverged 16.8 million years ago.</title>
        <authorList>
            <person name="Catania T."/>
        </authorList>
    </citation>
    <scope>NUCLEOTIDE SEQUENCE</scope>
    <source>
        <strain evidence="1">S-188037</strain>
    </source>
</reference>
<gene>
    <name evidence="1" type="ORF">MKW98_006767</name>
</gene>
<dbReference type="Proteomes" id="UP001202328">
    <property type="component" value="Unassembled WGS sequence"/>
</dbReference>
<comment type="caution">
    <text evidence="1">The sequence shown here is derived from an EMBL/GenBank/DDBJ whole genome shotgun (WGS) entry which is preliminary data.</text>
</comment>
<dbReference type="AlphaFoldDB" id="A0AAD4T2P3"/>
<accession>A0AAD4T2P3</accession>
<dbReference type="EMBL" id="JAJJMB010006856">
    <property type="protein sequence ID" value="KAI3933408.1"/>
    <property type="molecule type" value="Genomic_DNA"/>
</dbReference>
<proteinExistence type="predicted"/>
<keyword evidence="2" id="KW-1185">Reference proteome</keyword>
<protein>
    <submittedName>
        <fullName evidence="1">Uncharacterized protein</fullName>
    </submittedName>
</protein>
<organism evidence="1 2">
    <name type="scientific">Papaver atlanticum</name>
    <dbReference type="NCBI Taxonomy" id="357466"/>
    <lineage>
        <taxon>Eukaryota</taxon>
        <taxon>Viridiplantae</taxon>
        <taxon>Streptophyta</taxon>
        <taxon>Embryophyta</taxon>
        <taxon>Tracheophyta</taxon>
        <taxon>Spermatophyta</taxon>
        <taxon>Magnoliopsida</taxon>
        <taxon>Ranunculales</taxon>
        <taxon>Papaveraceae</taxon>
        <taxon>Papaveroideae</taxon>
        <taxon>Papaver</taxon>
    </lineage>
</organism>